<dbReference type="Proteomes" id="UP000601435">
    <property type="component" value="Unassembled WGS sequence"/>
</dbReference>
<gene>
    <name evidence="3" type="ORF">SNEC2469_LOCUS10321</name>
</gene>
<protein>
    <submittedName>
        <fullName evidence="3">Uncharacterized protein</fullName>
    </submittedName>
</protein>
<feature type="compositionally biased region" description="Low complexity" evidence="1">
    <location>
        <begin position="725"/>
        <end position="739"/>
    </location>
</feature>
<proteinExistence type="predicted"/>
<name>A0A812Q929_9DINO</name>
<keyword evidence="2" id="KW-0732">Signal</keyword>
<sequence>MMFWKVVAGLSLSFVAEAGQLNAVSISAIGTDGQPVISGSPLQAIDIGFQTVSAGTTEATIVLPSGLITVSGSDAVNLTFTSAGGTTVTYTTTTVTTTTYDSDTSDANETTTSTTLVRRLEARGPRRLAGTCDVTGASIASDGLSMTLFLEDASSPGNPCPAGSTVSTSVTADSGLQASFNNAPAGSISFSVSSNVDQVTVPVVLSQDGNGGFSVSVVGDPITWYGGKKIKFWFPNYKLMPMLQTPEMTIWASTFEGPTLDYQWFERFVVTTPGGTELVDIKVRHSDPGMNRSHFNRGDFRQLDIRLQGGRSLRRHSQKLFGSADGKVKIGVGARVYHPPRVHFTPLVEFVMVESDSISFMVHASHAGAEFPDDIGKQVKYTHLDWINLEMVQAKRFKGVLPQLWGTIPRTPEVEEMLVAPSKRSQHELKEPTKMYLSRIRPMAFKAKQPLQYAFHCEFSQVEMEDHGHGQQEDALDGFPVEGFLRFFREQRTELIRQSGLHLLAPNRARLSSAAAAAWKKLGLDRQHQYQKEALEVHASSFDGLEGIACDSADDGQTMAGRTAGDWDVVLGMLRLGPYPPPLIDISGPEELWTDKFDSVPILASDLESSVASPLDDPSEPRCLEILEAKPESVQEHINAVLGFNTFRRLGQVVQEAAPSELEAERREASAPAGLQELHERALEALKAAVQRRAAEAIARAWDREEKYAETPAAAGVPQASPQLSVTSVTTGTPSSSQSEVGSNGGIEEDTAWEDHVHSQIRWAAEAAKFRQDDSAVPWVEALRGVGPPGQFEVNTAQVRAAEYFQEQQ</sequence>
<dbReference type="OrthoDB" id="441061at2759"/>
<evidence type="ECO:0000313" key="4">
    <source>
        <dbReference type="Proteomes" id="UP000601435"/>
    </source>
</evidence>
<reference evidence="3" key="1">
    <citation type="submission" date="2021-02" db="EMBL/GenBank/DDBJ databases">
        <authorList>
            <person name="Dougan E. K."/>
            <person name="Rhodes N."/>
            <person name="Thang M."/>
            <person name="Chan C."/>
        </authorList>
    </citation>
    <scope>NUCLEOTIDE SEQUENCE</scope>
</reference>
<comment type="caution">
    <text evidence="3">The sequence shown here is derived from an EMBL/GenBank/DDBJ whole genome shotgun (WGS) entry which is preliminary data.</text>
</comment>
<organism evidence="3 4">
    <name type="scientific">Symbiodinium necroappetens</name>
    <dbReference type="NCBI Taxonomy" id="1628268"/>
    <lineage>
        <taxon>Eukaryota</taxon>
        <taxon>Sar</taxon>
        <taxon>Alveolata</taxon>
        <taxon>Dinophyceae</taxon>
        <taxon>Suessiales</taxon>
        <taxon>Symbiodiniaceae</taxon>
        <taxon>Symbiodinium</taxon>
    </lineage>
</organism>
<feature type="signal peptide" evidence="2">
    <location>
        <begin position="1"/>
        <end position="18"/>
    </location>
</feature>
<evidence type="ECO:0000256" key="1">
    <source>
        <dbReference type="SAM" id="MobiDB-lite"/>
    </source>
</evidence>
<feature type="region of interest" description="Disordered" evidence="1">
    <location>
        <begin position="710"/>
        <end position="747"/>
    </location>
</feature>
<evidence type="ECO:0000313" key="3">
    <source>
        <dbReference type="EMBL" id="CAE7381427.1"/>
    </source>
</evidence>
<feature type="chain" id="PRO_5032313481" evidence="2">
    <location>
        <begin position="19"/>
        <end position="809"/>
    </location>
</feature>
<feature type="non-terminal residue" evidence="3">
    <location>
        <position position="809"/>
    </location>
</feature>
<keyword evidence="4" id="KW-1185">Reference proteome</keyword>
<accession>A0A812Q929</accession>
<dbReference type="AlphaFoldDB" id="A0A812Q929"/>
<evidence type="ECO:0000256" key="2">
    <source>
        <dbReference type="SAM" id="SignalP"/>
    </source>
</evidence>
<dbReference type="EMBL" id="CAJNJA010016466">
    <property type="protein sequence ID" value="CAE7381427.1"/>
    <property type="molecule type" value="Genomic_DNA"/>
</dbReference>